<dbReference type="Proteomes" id="UP000184499">
    <property type="component" value="Unassembled WGS sequence"/>
</dbReference>
<proteinExistence type="predicted"/>
<gene>
    <name evidence="2" type="ORF">ASPBRDRAFT_326085</name>
</gene>
<reference evidence="3" key="1">
    <citation type="journal article" date="2017" name="Genome Biol.">
        <title>Comparative genomics reveals high biological diversity and specific adaptations in the industrially and medically important fungal genus Aspergillus.</title>
        <authorList>
            <person name="de Vries R.P."/>
            <person name="Riley R."/>
            <person name="Wiebenga A."/>
            <person name="Aguilar-Osorio G."/>
            <person name="Amillis S."/>
            <person name="Uchima C.A."/>
            <person name="Anderluh G."/>
            <person name="Asadollahi M."/>
            <person name="Askin M."/>
            <person name="Barry K."/>
            <person name="Battaglia E."/>
            <person name="Bayram O."/>
            <person name="Benocci T."/>
            <person name="Braus-Stromeyer S.A."/>
            <person name="Caldana C."/>
            <person name="Canovas D."/>
            <person name="Cerqueira G.C."/>
            <person name="Chen F."/>
            <person name="Chen W."/>
            <person name="Choi C."/>
            <person name="Clum A."/>
            <person name="Dos Santos R.A."/>
            <person name="Damasio A.R."/>
            <person name="Diallinas G."/>
            <person name="Emri T."/>
            <person name="Fekete E."/>
            <person name="Flipphi M."/>
            <person name="Freyberg S."/>
            <person name="Gallo A."/>
            <person name="Gournas C."/>
            <person name="Habgood R."/>
            <person name="Hainaut M."/>
            <person name="Harispe M.L."/>
            <person name="Henrissat B."/>
            <person name="Hilden K.S."/>
            <person name="Hope R."/>
            <person name="Hossain A."/>
            <person name="Karabika E."/>
            <person name="Karaffa L."/>
            <person name="Karanyi Z."/>
            <person name="Krasevec N."/>
            <person name="Kuo A."/>
            <person name="Kusch H."/>
            <person name="LaButti K."/>
            <person name="Lagendijk E.L."/>
            <person name="Lapidus A."/>
            <person name="Levasseur A."/>
            <person name="Lindquist E."/>
            <person name="Lipzen A."/>
            <person name="Logrieco A.F."/>
            <person name="MacCabe A."/>
            <person name="Maekelae M.R."/>
            <person name="Malavazi I."/>
            <person name="Melin P."/>
            <person name="Meyer V."/>
            <person name="Mielnichuk N."/>
            <person name="Miskei M."/>
            <person name="Molnar A.P."/>
            <person name="Mule G."/>
            <person name="Ngan C.Y."/>
            <person name="Orejas M."/>
            <person name="Orosz E."/>
            <person name="Ouedraogo J.P."/>
            <person name="Overkamp K.M."/>
            <person name="Park H.-S."/>
            <person name="Perrone G."/>
            <person name="Piumi F."/>
            <person name="Punt P.J."/>
            <person name="Ram A.F."/>
            <person name="Ramon A."/>
            <person name="Rauscher S."/>
            <person name="Record E."/>
            <person name="Riano-Pachon D.M."/>
            <person name="Robert V."/>
            <person name="Roehrig J."/>
            <person name="Ruller R."/>
            <person name="Salamov A."/>
            <person name="Salih N.S."/>
            <person name="Samson R.A."/>
            <person name="Sandor E."/>
            <person name="Sanguinetti M."/>
            <person name="Schuetze T."/>
            <person name="Sepcic K."/>
            <person name="Shelest E."/>
            <person name="Sherlock G."/>
            <person name="Sophianopoulou V."/>
            <person name="Squina F.M."/>
            <person name="Sun H."/>
            <person name="Susca A."/>
            <person name="Todd R.B."/>
            <person name="Tsang A."/>
            <person name="Unkles S.E."/>
            <person name="van de Wiele N."/>
            <person name="van Rossen-Uffink D."/>
            <person name="Oliveira J.V."/>
            <person name="Vesth T.C."/>
            <person name="Visser J."/>
            <person name="Yu J.-H."/>
            <person name="Zhou M."/>
            <person name="Andersen M.R."/>
            <person name="Archer D.B."/>
            <person name="Baker S.E."/>
            <person name="Benoit I."/>
            <person name="Brakhage A.A."/>
            <person name="Braus G.H."/>
            <person name="Fischer R."/>
            <person name="Frisvad J.C."/>
            <person name="Goldman G.H."/>
            <person name="Houbraken J."/>
            <person name="Oakley B."/>
            <person name="Pocsi I."/>
            <person name="Scazzocchio C."/>
            <person name="Seiboth B."/>
            <person name="vanKuyk P.A."/>
            <person name="Wortman J."/>
            <person name="Dyer P.S."/>
            <person name="Grigoriev I.V."/>
        </authorList>
    </citation>
    <scope>NUCLEOTIDE SEQUENCE [LARGE SCALE GENOMIC DNA]</scope>
    <source>
        <strain evidence="3">CBS 101740 / IMI 381727 / IBT 21946</strain>
    </source>
</reference>
<evidence type="ECO:0000256" key="1">
    <source>
        <dbReference type="SAM" id="MobiDB-lite"/>
    </source>
</evidence>
<dbReference type="VEuPathDB" id="FungiDB:ASPBRDRAFT_326085"/>
<dbReference type="AlphaFoldDB" id="A0A1L9U879"/>
<feature type="region of interest" description="Disordered" evidence="1">
    <location>
        <begin position="1"/>
        <end position="23"/>
    </location>
</feature>
<feature type="compositionally biased region" description="Basic and acidic residues" evidence="1">
    <location>
        <begin position="13"/>
        <end position="23"/>
    </location>
</feature>
<dbReference type="GeneID" id="93575526"/>
<evidence type="ECO:0000313" key="2">
    <source>
        <dbReference type="EMBL" id="OJJ67874.1"/>
    </source>
</evidence>
<accession>A0A1L9U879</accession>
<protein>
    <submittedName>
        <fullName evidence="2">Uncharacterized protein</fullName>
    </submittedName>
</protein>
<organism evidence="2 3">
    <name type="scientific">Aspergillus brasiliensis (strain CBS 101740 / IMI 381727 / IBT 21946)</name>
    <dbReference type="NCBI Taxonomy" id="767769"/>
    <lineage>
        <taxon>Eukaryota</taxon>
        <taxon>Fungi</taxon>
        <taxon>Dikarya</taxon>
        <taxon>Ascomycota</taxon>
        <taxon>Pezizomycotina</taxon>
        <taxon>Eurotiomycetes</taxon>
        <taxon>Eurotiomycetidae</taxon>
        <taxon>Eurotiales</taxon>
        <taxon>Aspergillaceae</taxon>
        <taxon>Aspergillus</taxon>
        <taxon>Aspergillus subgen. Circumdati</taxon>
    </lineage>
</organism>
<sequence length="176" mass="20388">MRGASSRDIGLSPRERRMKEHPRLAAQPNHRACRLSKWVKDRASYQAFTPPFVCLFVSFQTLFRRLADHWRSLLSFSPKSTATLYFKWLYREKRCIAARAVICSDDNGGGRCVELKSGIRRRTLYCLKYSVRFLAMWSHIDVVMSVDVGMRYCRGPYAGEGAFSCTINREHLLLNL</sequence>
<dbReference type="EMBL" id="KV878692">
    <property type="protein sequence ID" value="OJJ67874.1"/>
    <property type="molecule type" value="Genomic_DNA"/>
</dbReference>
<name>A0A1L9U879_ASPBC</name>
<dbReference type="RefSeq" id="XP_067475123.1">
    <property type="nucleotide sequence ID" value="XM_067623038.1"/>
</dbReference>
<keyword evidence="3" id="KW-1185">Reference proteome</keyword>
<evidence type="ECO:0000313" key="3">
    <source>
        <dbReference type="Proteomes" id="UP000184499"/>
    </source>
</evidence>